<accession>A0A1F5ZUX1</accession>
<proteinExistence type="predicted"/>
<evidence type="ECO:0000313" key="1">
    <source>
        <dbReference type="EMBL" id="OGG16269.1"/>
    </source>
</evidence>
<organism evidence="1 2">
    <name type="scientific">Candidatus Gottesmanbacteria bacterium RIFCSPHIGHO2_02_FULL_39_11</name>
    <dbReference type="NCBI Taxonomy" id="1798382"/>
    <lineage>
        <taxon>Bacteria</taxon>
        <taxon>Candidatus Gottesmaniibacteriota</taxon>
    </lineage>
</organism>
<reference evidence="1 2" key="1">
    <citation type="journal article" date="2016" name="Nat. Commun.">
        <title>Thousands of microbial genomes shed light on interconnected biogeochemical processes in an aquifer system.</title>
        <authorList>
            <person name="Anantharaman K."/>
            <person name="Brown C.T."/>
            <person name="Hug L.A."/>
            <person name="Sharon I."/>
            <person name="Castelle C.J."/>
            <person name="Probst A.J."/>
            <person name="Thomas B.C."/>
            <person name="Singh A."/>
            <person name="Wilkins M.J."/>
            <person name="Karaoz U."/>
            <person name="Brodie E.L."/>
            <person name="Williams K.H."/>
            <person name="Hubbard S.S."/>
            <person name="Banfield J.F."/>
        </authorList>
    </citation>
    <scope>NUCLEOTIDE SEQUENCE [LARGE SCALE GENOMIC DNA]</scope>
</reference>
<name>A0A1F5ZUX1_9BACT</name>
<dbReference type="STRING" id="1798382.A3D77_02305"/>
<evidence type="ECO:0000313" key="2">
    <source>
        <dbReference type="Proteomes" id="UP000176923"/>
    </source>
</evidence>
<protein>
    <submittedName>
        <fullName evidence="1">Uncharacterized protein</fullName>
    </submittedName>
</protein>
<dbReference type="Proteomes" id="UP000176923">
    <property type="component" value="Unassembled WGS sequence"/>
</dbReference>
<comment type="caution">
    <text evidence="1">The sequence shown here is derived from an EMBL/GenBank/DDBJ whole genome shotgun (WGS) entry which is preliminary data.</text>
</comment>
<gene>
    <name evidence="1" type="ORF">A3D77_02305</name>
</gene>
<sequence>MKKVIIAVFILLVVGGGVFAFTRKGSSEPAEIEDIPTPTVALPTISSDVEVDLTPVNGGKAVKLSIDNVPSDVDTIEYEISYMTGSGIPRGVLGKITTEGKKTISRDDITLGTCSSGHCVVDAGVTSVDLSLKFNTLDGPKVFRKSYSIQG</sequence>
<dbReference type="AlphaFoldDB" id="A0A1F5ZUX1"/>
<dbReference type="EMBL" id="MFJL01000014">
    <property type="protein sequence ID" value="OGG16269.1"/>
    <property type="molecule type" value="Genomic_DNA"/>
</dbReference>